<dbReference type="Proteomes" id="UP000075714">
    <property type="component" value="Unassembled WGS sequence"/>
</dbReference>
<dbReference type="Pfam" id="PF13621">
    <property type="entry name" value="Cupin_8"/>
    <property type="match status" value="1"/>
</dbReference>
<dbReference type="PROSITE" id="PS51184">
    <property type="entry name" value="JMJC"/>
    <property type="match status" value="1"/>
</dbReference>
<dbReference type="GO" id="GO:0000049">
    <property type="term" value="F:tRNA binding"/>
    <property type="evidence" value="ECO:0007669"/>
    <property type="project" value="TreeGrafter"/>
</dbReference>
<dbReference type="AlphaFoldDB" id="A0A150GH77"/>
<organism evidence="3 4">
    <name type="scientific">Gonium pectorale</name>
    <name type="common">Green alga</name>
    <dbReference type="NCBI Taxonomy" id="33097"/>
    <lineage>
        <taxon>Eukaryota</taxon>
        <taxon>Viridiplantae</taxon>
        <taxon>Chlorophyta</taxon>
        <taxon>core chlorophytes</taxon>
        <taxon>Chlorophyceae</taxon>
        <taxon>CS clade</taxon>
        <taxon>Chlamydomonadales</taxon>
        <taxon>Volvocaceae</taxon>
        <taxon>Gonium</taxon>
    </lineage>
</organism>
<dbReference type="STRING" id="33097.A0A150GH77"/>
<comment type="similarity">
    <text evidence="1">Belongs to the JARID1 histone demethylase family.</text>
</comment>
<evidence type="ECO:0000259" key="2">
    <source>
        <dbReference type="PROSITE" id="PS51184"/>
    </source>
</evidence>
<reference evidence="4" key="1">
    <citation type="journal article" date="2016" name="Nat. Commun.">
        <title>The Gonium pectorale genome demonstrates co-option of cell cycle regulation during the evolution of multicellularity.</title>
        <authorList>
            <person name="Hanschen E.R."/>
            <person name="Marriage T.N."/>
            <person name="Ferris P.J."/>
            <person name="Hamaji T."/>
            <person name="Toyoda A."/>
            <person name="Fujiyama A."/>
            <person name="Neme R."/>
            <person name="Noguchi H."/>
            <person name="Minakuchi Y."/>
            <person name="Suzuki M."/>
            <person name="Kawai-Toyooka H."/>
            <person name="Smith D.R."/>
            <person name="Sparks H."/>
            <person name="Anderson J."/>
            <person name="Bakaric R."/>
            <person name="Luria V."/>
            <person name="Karger A."/>
            <person name="Kirschner M.W."/>
            <person name="Durand P.M."/>
            <person name="Michod R.E."/>
            <person name="Nozaki H."/>
            <person name="Olson B.J."/>
        </authorList>
    </citation>
    <scope>NUCLEOTIDE SEQUENCE [LARGE SCALE GENOMIC DNA]</scope>
    <source>
        <strain evidence="4">NIES-2863</strain>
    </source>
</reference>
<feature type="domain" description="JmjC" evidence="2">
    <location>
        <begin position="12"/>
        <end position="159"/>
    </location>
</feature>
<dbReference type="EMBL" id="LSYV01000024">
    <property type="protein sequence ID" value="KXZ49143.1"/>
    <property type="molecule type" value="Genomic_DNA"/>
</dbReference>
<protein>
    <recommendedName>
        <fullName evidence="2">JmjC domain-containing protein</fullName>
    </recommendedName>
</protein>
<evidence type="ECO:0000313" key="4">
    <source>
        <dbReference type="Proteomes" id="UP000075714"/>
    </source>
</evidence>
<name>A0A150GH77_GONPE</name>
<evidence type="ECO:0000256" key="1">
    <source>
        <dbReference type="ARBA" id="ARBA00006801"/>
    </source>
</evidence>
<dbReference type="OrthoDB" id="263283at2759"/>
<sequence length="172" mass="18762">MRGSCEPANLSASFPALAPSLRLPPLFPPAALHSSVLRLSSPGLQLWTHYDVMDNLLVQVRGTKRLLLWPPSAHDALHVAGSSSPVTQLREPDMGAHPRFSSCPPPLLAELAPGDVLFLPSLWFHHVTTTGGASGISVNAFWRHLPAECYHKKDLYGNRDIVQVRQECACVC</sequence>
<dbReference type="InterPro" id="IPR003347">
    <property type="entry name" value="JmjC_dom"/>
</dbReference>
<dbReference type="GO" id="GO:0031591">
    <property type="term" value="P:wybutosine biosynthetic process"/>
    <property type="evidence" value="ECO:0007669"/>
    <property type="project" value="TreeGrafter"/>
</dbReference>
<dbReference type="PANTHER" id="PTHR12461:SF104">
    <property type="entry name" value="TRNA WYBUTOSINE-SYNTHESIZING PROTEIN 5"/>
    <property type="match status" value="1"/>
</dbReference>
<dbReference type="PANTHER" id="PTHR12461">
    <property type="entry name" value="HYPOXIA-INDUCIBLE FACTOR 1 ALPHA INHIBITOR-RELATED"/>
    <property type="match status" value="1"/>
</dbReference>
<dbReference type="InterPro" id="IPR041667">
    <property type="entry name" value="Cupin_8"/>
</dbReference>
<gene>
    <name evidence="3" type="ORF">GPECTOR_23g71</name>
</gene>
<dbReference type="SUPFAM" id="SSF51197">
    <property type="entry name" value="Clavaminate synthase-like"/>
    <property type="match status" value="1"/>
</dbReference>
<evidence type="ECO:0000313" key="3">
    <source>
        <dbReference type="EMBL" id="KXZ49143.1"/>
    </source>
</evidence>
<keyword evidence="4" id="KW-1185">Reference proteome</keyword>
<proteinExistence type="inferred from homology"/>
<dbReference type="Gene3D" id="2.60.120.650">
    <property type="entry name" value="Cupin"/>
    <property type="match status" value="1"/>
</dbReference>
<accession>A0A150GH77</accession>
<comment type="caution">
    <text evidence="3">The sequence shown here is derived from an EMBL/GenBank/DDBJ whole genome shotgun (WGS) entry which is preliminary data.</text>
</comment>